<accession>A0A1R1SHD1</accession>
<organism evidence="4 5">
    <name type="scientific">Streptomyces sparsogenes DSM 40356</name>
    <dbReference type="NCBI Taxonomy" id="1331668"/>
    <lineage>
        <taxon>Bacteria</taxon>
        <taxon>Bacillati</taxon>
        <taxon>Actinomycetota</taxon>
        <taxon>Actinomycetes</taxon>
        <taxon>Kitasatosporales</taxon>
        <taxon>Streptomycetaceae</taxon>
        <taxon>Streptomyces</taxon>
    </lineage>
</organism>
<dbReference type="Proteomes" id="UP000186168">
    <property type="component" value="Unassembled WGS sequence"/>
</dbReference>
<evidence type="ECO:0000313" key="5">
    <source>
        <dbReference type="Proteomes" id="UP000186168"/>
    </source>
</evidence>
<protein>
    <recommendedName>
        <fullName evidence="3">Thioredoxin-like fold domain-containing protein</fullName>
    </recommendedName>
</protein>
<gene>
    <name evidence="4" type="ORF">SPAR_19868</name>
</gene>
<comment type="caution">
    <text evidence="4">The sequence shown here is derived from an EMBL/GenBank/DDBJ whole genome shotgun (WGS) entry which is preliminary data.</text>
</comment>
<evidence type="ECO:0000313" key="4">
    <source>
        <dbReference type="EMBL" id="OMI37683.1"/>
    </source>
</evidence>
<feature type="compositionally biased region" description="Polar residues" evidence="1">
    <location>
        <begin position="1"/>
        <end position="11"/>
    </location>
</feature>
<dbReference type="GeneID" id="96741632"/>
<dbReference type="InterPro" id="IPR036249">
    <property type="entry name" value="Thioredoxin-like_sf"/>
</dbReference>
<evidence type="ECO:0000256" key="1">
    <source>
        <dbReference type="SAM" id="MobiDB-lite"/>
    </source>
</evidence>
<feature type="compositionally biased region" description="Basic and acidic residues" evidence="1">
    <location>
        <begin position="12"/>
        <end position="27"/>
    </location>
</feature>
<dbReference type="Pfam" id="PF13462">
    <property type="entry name" value="Thioredoxin_4"/>
    <property type="match status" value="1"/>
</dbReference>
<dbReference type="Gene3D" id="3.40.30.10">
    <property type="entry name" value="Glutaredoxin"/>
    <property type="match status" value="1"/>
</dbReference>
<feature type="transmembrane region" description="Helical" evidence="2">
    <location>
        <begin position="34"/>
        <end position="54"/>
    </location>
</feature>
<reference evidence="4 5" key="1">
    <citation type="submission" date="2013-05" db="EMBL/GenBank/DDBJ databases">
        <title>Genome sequence of Streptomyces sparsogenes DSM 40356.</title>
        <authorList>
            <person name="Coyne S."/>
            <person name="Seebeck F.P."/>
        </authorList>
    </citation>
    <scope>NUCLEOTIDE SEQUENCE [LARGE SCALE GENOMIC DNA]</scope>
    <source>
        <strain evidence="4 5">DSM 40356</strain>
    </source>
</reference>
<dbReference type="InterPro" id="IPR012336">
    <property type="entry name" value="Thioredoxin-like_fold"/>
</dbReference>
<feature type="domain" description="Thioredoxin-like fold" evidence="3">
    <location>
        <begin position="88"/>
        <end position="271"/>
    </location>
</feature>
<name>A0A1R1SHD1_9ACTN</name>
<dbReference type="STRING" id="67365.GCA_001704635_02597"/>
<dbReference type="AlphaFoldDB" id="A0A1R1SHD1"/>
<keyword evidence="2" id="KW-0812">Transmembrane</keyword>
<evidence type="ECO:0000256" key="2">
    <source>
        <dbReference type="SAM" id="Phobius"/>
    </source>
</evidence>
<dbReference type="RefSeq" id="WP_065958539.1">
    <property type="nucleotide sequence ID" value="NZ_ASQP01000277.1"/>
</dbReference>
<evidence type="ECO:0000259" key="3">
    <source>
        <dbReference type="Pfam" id="PF13462"/>
    </source>
</evidence>
<proteinExistence type="predicted"/>
<dbReference type="SUPFAM" id="SSF52833">
    <property type="entry name" value="Thioredoxin-like"/>
    <property type="match status" value="1"/>
</dbReference>
<keyword evidence="2" id="KW-1133">Transmembrane helix</keyword>
<keyword evidence="5" id="KW-1185">Reference proteome</keyword>
<keyword evidence="2" id="KW-0472">Membrane</keyword>
<dbReference type="EMBL" id="ASQP01000277">
    <property type="protein sequence ID" value="OMI37683.1"/>
    <property type="molecule type" value="Genomic_DNA"/>
</dbReference>
<sequence>MSNRNSHQNKQAARERLRAERERQAKKDRTRRQLIVGGAVVAILAIAGGIGYGVSQMNGGGGDASKKWKAAAEKEPLVKPAHTTGPQGTTVVIGDQKAKNTLHVYEDMRCPVCAEFEQYTGSTVAKDIKDGTYKAQYTMGTFLDDKEGMIGAGSKNALSALGAALNVSPDAFLEYKSALFSAKNHPQQETDDAFASDQKLIEIAQQVKALKGNKSFEKAVTNGTYDRWALAMSKAFNDTKDVDSTPTIKLNGKILRVTVQGQQAPPITPEQFNSVVRENLKK</sequence>
<feature type="region of interest" description="Disordered" evidence="1">
    <location>
        <begin position="1"/>
        <end position="30"/>
    </location>
</feature>